<dbReference type="STRING" id="763407.A0A162V888"/>
<dbReference type="InterPro" id="IPR008271">
    <property type="entry name" value="Ser/Thr_kinase_AS"/>
</dbReference>
<dbReference type="InterPro" id="IPR017441">
    <property type="entry name" value="Protein_kinase_ATP_BS"/>
</dbReference>
<dbReference type="GO" id="GO:0004709">
    <property type="term" value="F:MAP kinase kinase kinase activity"/>
    <property type="evidence" value="ECO:0007669"/>
    <property type="project" value="UniProtKB-ARBA"/>
</dbReference>
<evidence type="ECO:0000256" key="6">
    <source>
        <dbReference type="ARBA" id="ARBA00022840"/>
    </source>
</evidence>
<keyword evidence="3" id="KW-0808">Transferase</keyword>
<dbReference type="PANTHER" id="PTHR48016">
    <property type="entry name" value="MAP KINASE KINASE KINASE SSK2-RELATED-RELATED"/>
    <property type="match status" value="1"/>
</dbReference>
<keyword evidence="4 7" id="KW-0547">Nucleotide-binding</keyword>
<protein>
    <recommendedName>
        <fullName evidence="9">Protein kinase domain-containing protein</fullName>
    </recommendedName>
</protein>
<reference evidence="11" key="1">
    <citation type="submission" date="2015-06" db="EMBL/GenBank/DDBJ databases">
        <title>Expansion of signal transduction pathways in fungi by whole-genome duplication.</title>
        <authorList>
            <consortium name="DOE Joint Genome Institute"/>
            <person name="Corrochano L.M."/>
            <person name="Kuo A."/>
            <person name="Marcet-Houben M."/>
            <person name="Polaino S."/>
            <person name="Salamov A."/>
            <person name="Villalobos J.M."/>
            <person name="Alvarez M.I."/>
            <person name="Avalos J."/>
            <person name="Benito E.P."/>
            <person name="Benoit I."/>
            <person name="Burger G."/>
            <person name="Camino L.P."/>
            <person name="Canovas D."/>
            <person name="Cerda-Olmedo E."/>
            <person name="Cheng J.-F."/>
            <person name="Dominguez A."/>
            <person name="Elias M."/>
            <person name="Eslava A.P."/>
            <person name="Glaser F."/>
            <person name="Grimwood J."/>
            <person name="Gutierrez G."/>
            <person name="Heitman J."/>
            <person name="Henrissat B."/>
            <person name="Iturriaga E.A."/>
            <person name="Lang B.F."/>
            <person name="Lavin J.L."/>
            <person name="Lee S."/>
            <person name="Li W."/>
            <person name="Lindquist E."/>
            <person name="Lopez-Garcia S."/>
            <person name="Luque E.M."/>
            <person name="Marcos A.T."/>
            <person name="Martin J."/>
            <person name="McCluskey K."/>
            <person name="Medina H.R."/>
            <person name="Miralles-Duran A."/>
            <person name="Miyazaki A."/>
            <person name="Munoz-Torres E."/>
            <person name="Oguiza J.A."/>
            <person name="Ohm R."/>
            <person name="Olmedo M."/>
            <person name="Orejas M."/>
            <person name="Ortiz-Castellanos L."/>
            <person name="Pisabarro A.G."/>
            <person name="Rodriguez-Romero J."/>
            <person name="Ruiz-Herrera J."/>
            <person name="Ruiz-Vazquez R."/>
            <person name="Sanz C."/>
            <person name="Schackwitz W."/>
            <person name="Schmutz J."/>
            <person name="Shahriari M."/>
            <person name="Shelest E."/>
            <person name="Silva-Franco F."/>
            <person name="Soanes D."/>
            <person name="Syed K."/>
            <person name="Tagua V.G."/>
            <person name="Talbot N.J."/>
            <person name="Thon M."/>
            <person name="De vries R.P."/>
            <person name="Wiebenga A."/>
            <person name="Yadav J.S."/>
            <person name="Braun E.L."/>
            <person name="Baker S."/>
            <person name="Garre V."/>
            <person name="Horwitz B."/>
            <person name="Torres-Martinez S."/>
            <person name="Idnurm A."/>
            <person name="Herrera-Estrella A."/>
            <person name="Gabaldon T."/>
            <person name="Grigoriev I.V."/>
        </authorList>
    </citation>
    <scope>NUCLEOTIDE SEQUENCE [LARGE SCALE GENOMIC DNA]</scope>
    <source>
        <strain evidence="11">NRRL 1555(-)</strain>
    </source>
</reference>
<dbReference type="EMBL" id="KV440971">
    <property type="protein sequence ID" value="OAD80732.1"/>
    <property type="molecule type" value="Genomic_DNA"/>
</dbReference>
<dbReference type="CDD" id="cd06606">
    <property type="entry name" value="STKc_MAPKKK"/>
    <property type="match status" value="1"/>
</dbReference>
<dbReference type="GO" id="GO:0005524">
    <property type="term" value="F:ATP binding"/>
    <property type="evidence" value="ECO:0007669"/>
    <property type="project" value="UniProtKB-UniRule"/>
</dbReference>
<dbReference type="FunFam" id="3.30.200.20:FF:000387">
    <property type="entry name" value="Serine/threonine-protein kinase STE11"/>
    <property type="match status" value="1"/>
</dbReference>
<dbReference type="Gene3D" id="1.10.510.10">
    <property type="entry name" value="Transferase(Phosphotransferase) domain 1"/>
    <property type="match status" value="1"/>
</dbReference>
<evidence type="ECO:0000256" key="3">
    <source>
        <dbReference type="ARBA" id="ARBA00022679"/>
    </source>
</evidence>
<proteinExistence type="inferred from homology"/>
<dbReference type="InterPro" id="IPR050538">
    <property type="entry name" value="MAP_kinase_kinase_kinase"/>
</dbReference>
<dbReference type="PROSITE" id="PS00107">
    <property type="entry name" value="PROTEIN_KINASE_ATP"/>
    <property type="match status" value="1"/>
</dbReference>
<dbReference type="GeneID" id="29004594"/>
<evidence type="ECO:0000256" key="7">
    <source>
        <dbReference type="PROSITE-ProRule" id="PRU10141"/>
    </source>
</evidence>
<dbReference type="SUPFAM" id="SSF56112">
    <property type="entry name" value="Protein kinase-like (PK-like)"/>
    <property type="match status" value="1"/>
</dbReference>
<evidence type="ECO:0000256" key="5">
    <source>
        <dbReference type="ARBA" id="ARBA00022777"/>
    </source>
</evidence>
<dbReference type="Proteomes" id="UP000077315">
    <property type="component" value="Unassembled WGS sequence"/>
</dbReference>
<feature type="non-terminal residue" evidence="10">
    <location>
        <position position="330"/>
    </location>
</feature>
<accession>A0A162V888</accession>
<keyword evidence="6 7" id="KW-0067">ATP-binding</keyword>
<dbReference type="PRINTS" id="PR00109">
    <property type="entry name" value="TYRKINASE"/>
</dbReference>
<feature type="non-terminal residue" evidence="10">
    <location>
        <position position="1"/>
    </location>
</feature>
<organism evidence="10 11">
    <name type="scientific">Phycomyces blakesleeanus (strain ATCC 8743b / DSM 1359 / FGSC 10004 / NBRC 33097 / NRRL 1555)</name>
    <dbReference type="NCBI Taxonomy" id="763407"/>
    <lineage>
        <taxon>Eukaryota</taxon>
        <taxon>Fungi</taxon>
        <taxon>Fungi incertae sedis</taxon>
        <taxon>Mucoromycota</taxon>
        <taxon>Mucoromycotina</taxon>
        <taxon>Mucoromycetes</taxon>
        <taxon>Mucorales</taxon>
        <taxon>Phycomycetaceae</taxon>
        <taxon>Phycomyces</taxon>
    </lineage>
</organism>
<evidence type="ECO:0000256" key="4">
    <source>
        <dbReference type="ARBA" id="ARBA00022741"/>
    </source>
</evidence>
<dbReference type="Pfam" id="PF00069">
    <property type="entry name" value="Pkinase"/>
    <property type="match status" value="1"/>
</dbReference>
<evidence type="ECO:0000256" key="8">
    <source>
        <dbReference type="RuleBase" id="RU000304"/>
    </source>
</evidence>
<dbReference type="RefSeq" id="XP_018298772.1">
    <property type="nucleotide sequence ID" value="XM_018443689.1"/>
</dbReference>
<evidence type="ECO:0000256" key="1">
    <source>
        <dbReference type="ARBA" id="ARBA00006529"/>
    </source>
</evidence>
<dbReference type="GO" id="GO:0000196">
    <property type="term" value="P:cell integrity MAPK cascade"/>
    <property type="evidence" value="ECO:0007669"/>
    <property type="project" value="UniProtKB-ARBA"/>
</dbReference>
<keyword evidence="5" id="KW-0418">Kinase</keyword>
<dbReference type="InterPro" id="IPR001245">
    <property type="entry name" value="Ser-Thr/Tyr_kinase_cat_dom"/>
</dbReference>
<keyword evidence="2 8" id="KW-0723">Serine/threonine-protein kinase</keyword>
<dbReference type="FunFam" id="1.10.510.10:FF:000182">
    <property type="entry name" value="MAP kinase kinase kinase mkh1"/>
    <property type="match status" value="1"/>
</dbReference>
<dbReference type="InterPro" id="IPR000719">
    <property type="entry name" value="Prot_kinase_dom"/>
</dbReference>
<feature type="domain" description="Protein kinase" evidence="9">
    <location>
        <begin position="52"/>
        <end position="319"/>
    </location>
</feature>
<gene>
    <name evidence="10" type="ORF">PHYBLDRAFT_88191</name>
</gene>
<evidence type="ECO:0000313" key="10">
    <source>
        <dbReference type="EMBL" id="OAD80732.1"/>
    </source>
</evidence>
<dbReference type="AlphaFoldDB" id="A0A162V888"/>
<dbReference type="PANTHER" id="PTHR48016:SF48">
    <property type="entry name" value="SERINE_THREONINE-PROTEIN KINASE BCK1_SLK1_SSP31"/>
    <property type="match status" value="1"/>
</dbReference>
<dbReference type="PROSITE" id="PS50011">
    <property type="entry name" value="PROTEIN_KINASE_DOM"/>
    <property type="match status" value="1"/>
</dbReference>
<keyword evidence="11" id="KW-1185">Reference proteome</keyword>
<sequence length="330" mass="37987">NNTLLRRKSTKLWDTPLLEVKPQRKRRLNQYNHSQYHPHHNQPVQVPQAVQWIRGQLIGKGSFGRVYLAFNVNTGDVIAVKQVQPHQQNHHQNHQNHQHDMVKALYQEIAMLKDLDHDNIVQYLGYGQDEAEGVVHIFLEYVSGGSIASRLQLRGGFDERLVRYFTYQILLGLSYLHSKSILHRDIKAANILVEADGVCKISDFGLSKKNDYSQVYDANSRMSLRGSIYWMAPEVVKNEPYSAKVDIWSLGCTVIEMLTGQRPWIAFNQIATLYNLGCLKSPKIPKQISKEAKDFLELCLQIDPDKRPTAQELLSHSFCYQDPDFNFQVT</sequence>
<evidence type="ECO:0000256" key="2">
    <source>
        <dbReference type="ARBA" id="ARBA00022527"/>
    </source>
</evidence>
<feature type="binding site" evidence="7">
    <location>
        <position position="81"/>
    </location>
    <ligand>
        <name>ATP</name>
        <dbReference type="ChEBI" id="CHEBI:30616"/>
    </ligand>
</feature>
<name>A0A162V888_PHYB8</name>
<dbReference type="InterPro" id="IPR011009">
    <property type="entry name" value="Kinase-like_dom_sf"/>
</dbReference>
<dbReference type="PROSITE" id="PS00108">
    <property type="entry name" value="PROTEIN_KINASE_ST"/>
    <property type="match status" value="1"/>
</dbReference>
<evidence type="ECO:0000313" key="11">
    <source>
        <dbReference type="Proteomes" id="UP000077315"/>
    </source>
</evidence>
<dbReference type="SMART" id="SM00220">
    <property type="entry name" value="S_TKc"/>
    <property type="match status" value="1"/>
</dbReference>
<dbReference type="VEuPathDB" id="FungiDB:PHYBLDRAFT_88191"/>
<evidence type="ECO:0000259" key="9">
    <source>
        <dbReference type="PROSITE" id="PS50011"/>
    </source>
</evidence>
<dbReference type="InParanoid" id="A0A162V888"/>
<comment type="similarity">
    <text evidence="1">Belongs to the protein kinase superfamily. STE Ser/Thr protein kinase family. MAP kinase kinase kinase subfamily.</text>
</comment>
<dbReference type="OrthoDB" id="266718at2759"/>